<comment type="caution">
    <text evidence="3">The sequence shown here is derived from an EMBL/GenBank/DDBJ whole genome shotgun (WGS) entry which is preliminary data.</text>
</comment>
<reference evidence="3 4" key="1">
    <citation type="submission" date="2019-02" db="EMBL/GenBank/DDBJ databases">
        <title>Deep-cultivation of Planctomycetes and their phenomic and genomic characterization uncovers novel biology.</title>
        <authorList>
            <person name="Wiegand S."/>
            <person name="Jogler M."/>
            <person name="Boedeker C."/>
            <person name="Pinto D."/>
            <person name="Vollmers J."/>
            <person name="Rivas-Marin E."/>
            <person name="Kohn T."/>
            <person name="Peeters S.H."/>
            <person name="Heuer A."/>
            <person name="Rast P."/>
            <person name="Oberbeckmann S."/>
            <person name="Bunk B."/>
            <person name="Jeske O."/>
            <person name="Meyerdierks A."/>
            <person name="Storesund J.E."/>
            <person name="Kallscheuer N."/>
            <person name="Luecker S."/>
            <person name="Lage O.M."/>
            <person name="Pohl T."/>
            <person name="Merkel B.J."/>
            <person name="Hornburger P."/>
            <person name="Mueller R.-W."/>
            <person name="Bruemmer F."/>
            <person name="Labrenz M."/>
            <person name="Spormann A.M."/>
            <person name="Op Den Camp H."/>
            <person name="Overmann J."/>
            <person name="Amann R."/>
            <person name="Jetten M.S.M."/>
            <person name="Mascher T."/>
            <person name="Medema M.H."/>
            <person name="Devos D.P."/>
            <person name="Kaster A.-K."/>
            <person name="Ovreas L."/>
            <person name="Rohde M."/>
            <person name="Galperin M.Y."/>
            <person name="Jogler C."/>
        </authorList>
    </citation>
    <scope>NUCLEOTIDE SEQUENCE [LARGE SCALE GENOMIC DNA]</scope>
    <source>
        <strain evidence="3 4">KOR42</strain>
    </source>
</reference>
<proteinExistence type="predicted"/>
<dbReference type="PANTHER" id="PTHR30441">
    <property type="entry name" value="DUF748 DOMAIN-CONTAINING PROTEIN"/>
    <property type="match status" value="1"/>
</dbReference>
<dbReference type="Proteomes" id="UP000317243">
    <property type="component" value="Unassembled WGS sequence"/>
</dbReference>
<dbReference type="PANTHER" id="PTHR30441:SF8">
    <property type="entry name" value="DUF748 DOMAIN-CONTAINING PROTEIN"/>
    <property type="match status" value="1"/>
</dbReference>
<evidence type="ECO:0000313" key="3">
    <source>
        <dbReference type="EMBL" id="TWT55632.1"/>
    </source>
</evidence>
<dbReference type="InterPro" id="IPR052894">
    <property type="entry name" value="AsmA-related"/>
</dbReference>
<dbReference type="RefSeq" id="WP_197441142.1">
    <property type="nucleotide sequence ID" value="NZ_SIHI01000003.1"/>
</dbReference>
<dbReference type="AlphaFoldDB" id="A0A5C5X0B4"/>
<evidence type="ECO:0008006" key="5">
    <source>
        <dbReference type="Google" id="ProtNLM"/>
    </source>
</evidence>
<keyword evidence="4" id="KW-1185">Reference proteome</keyword>
<name>A0A5C5X0B4_9PLAN</name>
<gene>
    <name evidence="3" type="ORF">KOR42_27590</name>
</gene>
<protein>
    <recommendedName>
        <fullName evidence="5">AsmA-like C-terminal domain-containing protein</fullName>
    </recommendedName>
</protein>
<organism evidence="3 4">
    <name type="scientific">Thalassoglobus neptunius</name>
    <dbReference type="NCBI Taxonomy" id="1938619"/>
    <lineage>
        <taxon>Bacteria</taxon>
        <taxon>Pseudomonadati</taxon>
        <taxon>Planctomycetota</taxon>
        <taxon>Planctomycetia</taxon>
        <taxon>Planctomycetales</taxon>
        <taxon>Planctomycetaceae</taxon>
        <taxon>Thalassoglobus</taxon>
    </lineage>
</organism>
<sequence length="699" mass="77050">MVDADNAGFDEDRGGSESESLPVKKSGWRWIRRGIVSFVLIFLGIVTVGPWIVSRILCDQNAQEWISSRMPGRISISNASFGWQSPISLNDVTLKDDNGNPLADVRSVSANRSFWQMLRGGSAPLEVNLVGLSAVVKVPSLNVDQFEPEKVNLNRAVKDAIEASLPSIPEDLIIHFSESRLVLQDASGAHLTGWDPIHGELRLNRDQTHSFNLTAVVARNDRMTETLPETAGAEIEASYTQSASGRDALSVSLSCQDQPLTGLQPVLEPLAPDLFPMKPATGTMTLHAERSGRNRLGVSIETQFVHENFSTETRLPVDVDLKLDYSGDDDRIRVDRLFAQLDDTKVDLTGEVTDVSDSQNLNVQGTFESPMEAVAKLVPEQIRENIQVEGLKLGELSVRGPLRPDPEQPFRFMFEVTSNVTWDQATAYGLRSDEGNVKLTLLGRDVTLEPVNLPVSGGHIRRLPSLDLSTNPVTVTIPDGLMLDQVALTEEICRDWLQYISPLLSDATSTEGTLSLTPKGGTFQLGKADEADLSGTLQIHRGRVRPGPLANEIVGKVGQVALLNQARLGRVNEAVLMSVDDQEIPYQLVDGRVYHADFNFQVGPVAMTSYGSVGLDKTLDLVVTMAMPEEWANRGPFLQFLAGEAMEFHVVGTLDEPKLDSKPLKDFGKRIGDKAVDGLLDRIMQNRERREPRRRRNRR</sequence>
<accession>A0A5C5X0B4</accession>
<feature type="region of interest" description="Disordered" evidence="1">
    <location>
        <begin position="1"/>
        <end position="21"/>
    </location>
</feature>
<dbReference type="EMBL" id="SIHI01000003">
    <property type="protein sequence ID" value="TWT55632.1"/>
    <property type="molecule type" value="Genomic_DNA"/>
</dbReference>
<keyword evidence="2" id="KW-0812">Transmembrane</keyword>
<keyword evidence="2" id="KW-1133">Transmembrane helix</keyword>
<dbReference type="GO" id="GO:0090313">
    <property type="term" value="P:regulation of protein targeting to membrane"/>
    <property type="evidence" value="ECO:0007669"/>
    <property type="project" value="TreeGrafter"/>
</dbReference>
<evidence type="ECO:0000313" key="4">
    <source>
        <dbReference type="Proteomes" id="UP000317243"/>
    </source>
</evidence>
<evidence type="ECO:0000256" key="2">
    <source>
        <dbReference type="SAM" id="Phobius"/>
    </source>
</evidence>
<keyword evidence="2" id="KW-0472">Membrane</keyword>
<dbReference type="GO" id="GO:0005886">
    <property type="term" value="C:plasma membrane"/>
    <property type="evidence" value="ECO:0007669"/>
    <property type="project" value="TreeGrafter"/>
</dbReference>
<evidence type="ECO:0000256" key="1">
    <source>
        <dbReference type="SAM" id="MobiDB-lite"/>
    </source>
</evidence>
<feature type="transmembrane region" description="Helical" evidence="2">
    <location>
        <begin position="34"/>
        <end position="53"/>
    </location>
</feature>